<reference evidence="2 3" key="1">
    <citation type="submission" date="2011-07" db="EMBL/GenBank/DDBJ databases">
        <authorList>
            <person name="Coyne R."/>
            <person name="Brami D."/>
            <person name="Johnson J."/>
            <person name="Hostetler J."/>
            <person name="Hannick L."/>
            <person name="Clark T."/>
            <person name="Cassidy-Hanley D."/>
            <person name="Inman J."/>
        </authorList>
    </citation>
    <scope>NUCLEOTIDE SEQUENCE [LARGE SCALE GENOMIC DNA]</scope>
    <source>
        <strain evidence="2 3">G5</strain>
    </source>
</reference>
<protein>
    <recommendedName>
        <fullName evidence="1">CFA20 domain-containing protein</fullName>
    </recommendedName>
</protein>
<accession>G0QP16</accession>
<keyword evidence="3" id="KW-1185">Reference proteome</keyword>
<dbReference type="RefSeq" id="XP_004037017.1">
    <property type="nucleotide sequence ID" value="XM_004036969.1"/>
</dbReference>
<gene>
    <name evidence="2" type="ORF">IMG5_063170</name>
</gene>
<dbReference type="InterPro" id="IPR040441">
    <property type="entry name" value="CFA20/CFAP20DC"/>
</dbReference>
<dbReference type="eggNOG" id="KOG3213">
    <property type="taxonomic scope" value="Eukaryota"/>
</dbReference>
<evidence type="ECO:0000313" key="3">
    <source>
        <dbReference type="Proteomes" id="UP000008983"/>
    </source>
</evidence>
<dbReference type="AlphaFoldDB" id="G0QP16"/>
<sequence>MKLPKEDKIDLCLIQQFLVLQIYLPFSSPWSLEIVIADTSKTKRRINLVSALNKIEKKFFHVKVPNDIIKHGTWMNLSIDVNSFMEVWKGQTFRSIDSVIIGSHCKLRRIFTMRSPLFEYGEEENQLSQQYYCSQLLEDVPKNINFPPGIQYINQIINYQKIEENVDQRLIENSQNNNIESLIIINNKSIPQNKTGIKKLKIQNKQKGLLILILYNNKTFQNLKFLHKNNKVYKTKQFKAKLIPKKIIEVKKIKVKQNQKVPNNQKA</sequence>
<dbReference type="InterPro" id="IPR007714">
    <property type="entry name" value="CFA20_dom"/>
</dbReference>
<proteinExistence type="predicted"/>
<feature type="domain" description="CFA20" evidence="1">
    <location>
        <begin position="1"/>
        <end position="114"/>
    </location>
</feature>
<dbReference type="Proteomes" id="UP000008983">
    <property type="component" value="Unassembled WGS sequence"/>
</dbReference>
<dbReference type="STRING" id="857967.G0QP16"/>
<dbReference type="InParanoid" id="G0QP16"/>
<dbReference type="Pfam" id="PF05018">
    <property type="entry name" value="CFA20_dom"/>
    <property type="match status" value="1"/>
</dbReference>
<dbReference type="GeneID" id="14909212"/>
<evidence type="ECO:0000259" key="1">
    <source>
        <dbReference type="Pfam" id="PF05018"/>
    </source>
</evidence>
<dbReference type="EMBL" id="GL983518">
    <property type="protein sequence ID" value="EGR33031.1"/>
    <property type="molecule type" value="Genomic_DNA"/>
</dbReference>
<dbReference type="OrthoDB" id="10261083at2759"/>
<evidence type="ECO:0000313" key="2">
    <source>
        <dbReference type="EMBL" id="EGR33031.1"/>
    </source>
</evidence>
<name>G0QP16_ICHMU</name>
<organism evidence="2 3">
    <name type="scientific">Ichthyophthirius multifiliis</name>
    <name type="common">White spot disease agent</name>
    <name type="synonym">Ich</name>
    <dbReference type="NCBI Taxonomy" id="5932"/>
    <lineage>
        <taxon>Eukaryota</taxon>
        <taxon>Sar</taxon>
        <taxon>Alveolata</taxon>
        <taxon>Ciliophora</taxon>
        <taxon>Intramacronucleata</taxon>
        <taxon>Oligohymenophorea</taxon>
        <taxon>Hymenostomatida</taxon>
        <taxon>Ophryoglenina</taxon>
        <taxon>Ichthyophthirius</taxon>
    </lineage>
</organism>
<dbReference type="PANTHER" id="PTHR12458">
    <property type="entry name" value="ORF PROTEIN"/>
    <property type="match status" value="1"/>
</dbReference>